<dbReference type="Gene3D" id="3.30.160.60">
    <property type="entry name" value="Classic Zinc Finger"/>
    <property type="match status" value="4"/>
</dbReference>
<dbReference type="GO" id="GO:0005634">
    <property type="term" value="C:nucleus"/>
    <property type="evidence" value="ECO:0007669"/>
    <property type="project" value="UniProtKB-SubCell"/>
</dbReference>
<dbReference type="GO" id="GO:0000981">
    <property type="term" value="F:DNA-binding transcription factor activity, RNA polymerase II-specific"/>
    <property type="evidence" value="ECO:0007669"/>
    <property type="project" value="TreeGrafter"/>
</dbReference>
<organism evidence="14 15">
    <name type="scientific">Paralvinella palmiformis</name>
    <dbReference type="NCBI Taxonomy" id="53620"/>
    <lineage>
        <taxon>Eukaryota</taxon>
        <taxon>Metazoa</taxon>
        <taxon>Spiralia</taxon>
        <taxon>Lophotrochozoa</taxon>
        <taxon>Annelida</taxon>
        <taxon>Polychaeta</taxon>
        <taxon>Sedentaria</taxon>
        <taxon>Canalipalpata</taxon>
        <taxon>Terebellida</taxon>
        <taxon>Terebelliformia</taxon>
        <taxon>Alvinellidae</taxon>
        <taxon>Paralvinella</taxon>
    </lineage>
</organism>
<evidence type="ECO:0000256" key="1">
    <source>
        <dbReference type="ARBA" id="ARBA00004123"/>
    </source>
</evidence>
<dbReference type="InterPro" id="IPR013087">
    <property type="entry name" value="Znf_C2H2_type"/>
</dbReference>
<evidence type="ECO:0000256" key="2">
    <source>
        <dbReference type="ARBA" id="ARBA00010831"/>
    </source>
</evidence>
<dbReference type="PROSITE" id="PS00028">
    <property type="entry name" value="ZINC_FINGER_C2H2_1"/>
    <property type="match status" value="3"/>
</dbReference>
<comment type="caution">
    <text evidence="14">The sequence shown here is derived from an EMBL/GenBank/DDBJ whole genome shotgun (WGS) entry which is preliminary data.</text>
</comment>
<comment type="subcellular location">
    <subcellularLocation>
        <location evidence="1">Nucleus</location>
    </subcellularLocation>
</comment>
<keyword evidence="10" id="KW-0539">Nucleus</keyword>
<keyword evidence="15" id="KW-1185">Reference proteome</keyword>
<evidence type="ECO:0000256" key="6">
    <source>
        <dbReference type="ARBA" id="ARBA00022833"/>
    </source>
</evidence>
<comment type="similarity">
    <text evidence="2">Belongs to the GLI C2H2-type zinc-finger protein family.</text>
</comment>
<reference evidence="14" key="1">
    <citation type="journal article" date="2023" name="Mol. Biol. Evol.">
        <title>Third-Generation Sequencing Reveals the Adaptive Role of the Epigenome in Three Deep-Sea Polychaetes.</title>
        <authorList>
            <person name="Perez M."/>
            <person name="Aroh O."/>
            <person name="Sun Y."/>
            <person name="Lan Y."/>
            <person name="Juniper S.K."/>
            <person name="Young C.R."/>
            <person name="Angers B."/>
            <person name="Qian P.Y."/>
        </authorList>
    </citation>
    <scope>NUCLEOTIDE SEQUENCE</scope>
    <source>
        <strain evidence="14">P08H-3</strain>
    </source>
</reference>
<proteinExistence type="inferred from homology"/>
<evidence type="ECO:0000256" key="8">
    <source>
        <dbReference type="ARBA" id="ARBA00023125"/>
    </source>
</evidence>
<feature type="region of interest" description="Disordered" evidence="12">
    <location>
        <begin position="188"/>
        <end position="207"/>
    </location>
</feature>
<dbReference type="EMBL" id="JAODUP010000019">
    <property type="protein sequence ID" value="KAK2168223.1"/>
    <property type="molecule type" value="Genomic_DNA"/>
</dbReference>
<dbReference type="InterPro" id="IPR043359">
    <property type="entry name" value="GLI-like"/>
</dbReference>
<evidence type="ECO:0000256" key="4">
    <source>
        <dbReference type="ARBA" id="ARBA00022737"/>
    </source>
</evidence>
<feature type="domain" description="C2H2-type" evidence="13">
    <location>
        <begin position="117"/>
        <end position="144"/>
    </location>
</feature>
<dbReference type="PROSITE" id="PS50157">
    <property type="entry name" value="ZINC_FINGER_C2H2_2"/>
    <property type="match status" value="3"/>
</dbReference>
<dbReference type="InterPro" id="IPR036236">
    <property type="entry name" value="Znf_C2H2_sf"/>
</dbReference>
<evidence type="ECO:0000256" key="11">
    <source>
        <dbReference type="PROSITE-ProRule" id="PRU00042"/>
    </source>
</evidence>
<dbReference type="GO" id="GO:0000978">
    <property type="term" value="F:RNA polymerase II cis-regulatory region sequence-specific DNA binding"/>
    <property type="evidence" value="ECO:0007669"/>
    <property type="project" value="TreeGrafter"/>
</dbReference>
<feature type="domain" description="C2H2-type" evidence="13">
    <location>
        <begin position="145"/>
        <end position="174"/>
    </location>
</feature>
<keyword evidence="6" id="KW-0862">Zinc</keyword>
<evidence type="ECO:0000256" key="10">
    <source>
        <dbReference type="ARBA" id="ARBA00023242"/>
    </source>
</evidence>
<evidence type="ECO:0000256" key="7">
    <source>
        <dbReference type="ARBA" id="ARBA00023015"/>
    </source>
</evidence>
<dbReference type="PANTHER" id="PTHR45718:SF8">
    <property type="entry name" value="GLIS FAMILY ZINC FINGER 2"/>
    <property type="match status" value="1"/>
</dbReference>
<keyword evidence="3" id="KW-0479">Metal-binding</keyword>
<evidence type="ECO:0000313" key="15">
    <source>
        <dbReference type="Proteomes" id="UP001208570"/>
    </source>
</evidence>
<dbReference type="PANTHER" id="PTHR45718">
    <property type="entry name" value="TRANSCRIPTIONAL ACTIVATOR CUBITUS INTERRUPTUS"/>
    <property type="match status" value="1"/>
</dbReference>
<keyword evidence="4" id="KW-0677">Repeat</keyword>
<dbReference type="FunFam" id="3.30.160.60:FF:000125">
    <property type="entry name" value="Putative zinc finger protein 143"/>
    <property type="match status" value="1"/>
</dbReference>
<dbReference type="Proteomes" id="UP001208570">
    <property type="component" value="Unassembled WGS sequence"/>
</dbReference>
<dbReference type="Pfam" id="PF00096">
    <property type="entry name" value="zf-C2H2"/>
    <property type="match status" value="1"/>
</dbReference>
<evidence type="ECO:0000313" key="14">
    <source>
        <dbReference type="EMBL" id="KAK2168223.1"/>
    </source>
</evidence>
<evidence type="ECO:0000256" key="5">
    <source>
        <dbReference type="ARBA" id="ARBA00022771"/>
    </source>
</evidence>
<evidence type="ECO:0000256" key="12">
    <source>
        <dbReference type="SAM" id="MobiDB-lite"/>
    </source>
</evidence>
<dbReference type="InterPro" id="IPR056436">
    <property type="entry name" value="Znf-C2H2_ZIC1-5/GLI1-3-like"/>
</dbReference>
<feature type="domain" description="C2H2-type" evidence="13">
    <location>
        <begin position="84"/>
        <end position="116"/>
    </location>
</feature>
<evidence type="ECO:0000256" key="3">
    <source>
        <dbReference type="ARBA" id="ARBA00022723"/>
    </source>
</evidence>
<keyword evidence="8" id="KW-0238">DNA-binding</keyword>
<feature type="compositionally biased region" description="Basic residues" evidence="12">
    <location>
        <begin position="192"/>
        <end position="207"/>
    </location>
</feature>
<evidence type="ECO:0000256" key="9">
    <source>
        <dbReference type="ARBA" id="ARBA00023163"/>
    </source>
</evidence>
<protein>
    <recommendedName>
        <fullName evidence="13">C2H2-type domain-containing protein</fullName>
    </recommendedName>
</protein>
<dbReference type="GO" id="GO:0008270">
    <property type="term" value="F:zinc ion binding"/>
    <property type="evidence" value="ECO:0007669"/>
    <property type="project" value="UniProtKB-KW"/>
</dbReference>
<dbReference type="FunFam" id="3.30.160.60:FF:000310">
    <property type="entry name" value="GLIS family zinc finger 2"/>
    <property type="match status" value="1"/>
</dbReference>
<sequence length="207" mass="24106">MFTFFRSFAVSGLAVRQSSHHLKILQNMLLMYMLDLSLMRFIDVVGRIALGMEKDLLNAIFQSLEDLASHVADLHIRPEADEVYRCHWEDCSRNGREFATRYRALLHIRLHTKEKPYSCDLCSKQFSRLDNLKAHKRSHTGEKPYICTYDGCKKAYSKSSDRARHELTHTVERPFICKMPGCTKRYTDPSSLRKHVNKKGHRISSTI</sequence>
<dbReference type="AlphaFoldDB" id="A0AAD9KD11"/>
<dbReference type="Pfam" id="PF13912">
    <property type="entry name" value="zf-C2H2_6"/>
    <property type="match status" value="1"/>
</dbReference>
<evidence type="ECO:0000259" key="13">
    <source>
        <dbReference type="PROSITE" id="PS50157"/>
    </source>
</evidence>
<name>A0AAD9KD11_9ANNE</name>
<dbReference type="Pfam" id="PF23561">
    <property type="entry name" value="zf-C2H2_15"/>
    <property type="match status" value="1"/>
</dbReference>
<accession>A0AAD9KD11</accession>
<keyword evidence="5 11" id="KW-0863">Zinc-finger</keyword>
<dbReference type="SUPFAM" id="SSF57667">
    <property type="entry name" value="beta-beta-alpha zinc fingers"/>
    <property type="match status" value="2"/>
</dbReference>
<keyword evidence="9" id="KW-0804">Transcription</keyword>
<gene>
    <name evidence="14" type="ORF">LSH36_19g07058</name>
</gene>
<keyword evidence="7" id="KW-0805">Transcription regulation</keyword>
<dbReference type="SMART" id="SM00355">
    <property type="entry name" value="ZnF_C2H2"/>
    <property type="match status" value="4"/>
</dbReference>